<protein>
    <recommendedName>
        <fullName evidence="5">IPT/TIG domain-containing protein</fullName>
    </recommendedName>
</protein>
<feature type="compositionally biased region" description="Basic and acidic residues" evidence="1">
    <location>
        <begin position="434"/>
        <end position="447"/>
    </location>
</feature>
<keyword evidence="4" id="KW-1185">Reference proteome</keyword>
<dbReference type="EMBL" id="JAOYFB010000041">
    <property type="protein sequence ID" value="KAK4044983.1"/>
    <property type="molecule type" value="Genomic_DNA"/>
</dbReference>
<keyword evidence="2" id="KW-0732">Signal</keyword>
<accession>A0ABR0B8S3</accession>
<evidence type="ECO:0008006" key="5">
    <source>
        <dbReference type="Google" id="ProtNLM"/>
    </source>
</evidence>
<evidence type="ECO:0000256" key="1">
    <source>
        <dbReference type="SAM" id="MobiDB-lite"/>
    </source>
</evidence>
<gene>
    <name evidence="3" type="ORF">OUZ56_032389</name>
</gene>
<name>A0ABR0B8S3_9CRUS</name>
<feature type="compositionally biased region" description="Basic residues" evidence="1">
    <location>
        <begin position="404"/>
        <end position="420"/>
    </location>
</feature>
<reference evidence="3 4" key="1">
    <citation type="journal article" date="2023" name="Nucleic Acids Res.">
        <title>The hologenome of Daphnia magna reveals possible DNA methylation and microbiome-mediated evolution of the host genome.</title>
        <authorList>
            <person name="Chaturvedi A."/>
            <person name="Li X."/>
            <person name="Dhandapani V."/>
            <person name="Marshall H."/>
            <person name="Kissane S."/>
            <person name="Cuenca-Cambronero M."/>
            <person name="Asole G."/>
            <person name="Calvet F."/>
            <person name="Ruiz-Romero M."/>
            <person name="Marangio P."/>
            <person name="Guigo R."/>
            <person name="Rago D."/>
            <person name="Mirbahai L."/>
            <person name="Eastwood N."/>
            <person name="Colbourne J.K."/>
            <person name="Zhou J."/>
            <person name="Mallon E."/>
            <person name="Orsini L."/>
        </authorList>
    </citation>
    <scope>NUCLEOTIDE SEQUENCE [LARGE SCALE GENOMIC DNA]</scope>
    <source>
        <strain evidence="3">LRV0_1</strain>
    </source>
</reference>
<dbReference type="InterPro" id="IPR013783">
    <property type="entry name" value="Ig-like_fold"/>
</dbReference>
<feature type="region of interest" description="Disordered" evidence="1">
    <location>
        <begin position="370"/>
        <end position="447"/>
    </location>
</feature>
<evidence type="ECO:0000256" key="2">
    <source>
        <dbReference type="SAM" id="SignalP"/>
    </source>
</evidence>
<proteinExistence type="predicted"/>
<dbReference type="Gene3D" id="2.60.40.10">
    <property type="entry name" value="Immunoglobulins"/>
    <property type="match status" value="1"/>
</dbReference>
<dbReference type="Proteomes" id="UP001234178">
    <property type="component" value="Unassembled WGS sequence"/>
</dbReference>
<dbReference type="PROSITE" id="PS51257">
    <property type="entry name" value="PROKAR_LIPOPROTEIN"/>
    <property type="match status" value="1"/>
</dbReference>
<feature type="chain" id="PRO_5045948247" description="IPT/TIG domain-containing protein" evidence="2">
    <location>
        <begin position="22"/>
        <end position="447"/>
    </location>
</feature>
<evidence type="ECO:0000313" key="3">
    <source>
        <dbReference type="EMBL" id="KAK4044983.1"/>
    </source>
</evidence>
<sequence>MRSLRALRFLAPVVLTPGIVALSGACATELVSPSPQVGAVAPNLICATQGDVVLPSVSLLRTADVAGGPSGATSGVDPIVVSGDPKIAGSERLSWVSAEELAVAFDPTSAPPPGVYDITVTNPDGARRASIAGGLAAIAAPKITSIDPTALCTDQSDQTFVLRGENFLKVGDDVVTVRVGEATFTPKATDCTALPGERLGGAAALCKTLTIVVPKGALAPGKYPVSVEDPSGVACRSTESITLEVKAPPTVTALGKPTVCEGGSAISVRGTGFEKGAEVLVRCGAAETKVSATNVAADGTSLDAKVGAIGKAGDVCEVVVRNPSGCEDRPLPHKTVTVTEGPFLYLVDPEVTYSGVDTGVQLFMTKVVARRRSPSPRGRGEGARANGGPQPSESTCHCRPEGARRRRLGRDRRRRERVRRHAPEGACCGDDADVDARPPRPAVWEHP</sequence>
<comment type="caution">
    <text evidence="3">The sequence shown here is derived from an EMBL/GenBank/DDBJ whole genome shotgun (WGS) entry which is preliminary data.</text>
</comment>
<organism evidence="3 4">
    <name type="scientific">Daphnia magna</name>
    <dbReference type="NCBI Taxonomy" id="35525"/>
    <lineage>
        <taxon>Eukaryota</taxon>
        <taxon>Metazoa</taxon>
        <taxon>Ecdysozoa</taxon>
        <taxon>Arthropoda</taxon>
        <taxon>Crustacea</taxon>
        <taxon>Branchiopoda</taxon>
        <taxon>Diplostraca</taxon>
        <taxon>Cladocera</taxon>
        <taxon>Anomopoda</taxon>
        <taxon>Daphniidae</taxon>
        <taxon>Daphnia</taxon>
    </lineage>
</organism>
<feature type="signal peptide" evidence="2">
    <location>
        <begin position="1"/>
        <end position="21"/>
    </location>
</feature>
<evidence type="ECO:0000313" key="4">
    <source>
        <dbReference type="Proteomes" id="UP001234178"/>
    </source>
</evidence>